<evidence type="ECO:0000313" key="3">
    <source>
        <dbReference type="Proteomes" id="UP000275846"/>
    </source>
</evidence>
<sequence>MHPSVHPPEASPIEIITLRMSNSTSLADTLNDIGAPHKSVINGSPEPQRQSTNLYESNVSDVSASNSAPPTESLITDLSSTASLLLVNSTFATPEPSKLENPSSDGVNVMAVTGNLTENSAFKFSTTTSETTIPTTKTAVRFAFGFYLFERTGRVADVKSSARPMNISDCDESHFILYAGQFTASQQFARGFNGTLTPNCYPVLLPAGLFTLMKGGTFFTKLDLADAYLQIEVTSESHEWLKIHAQNTSQDRPGYITANDEHQEKGESIIENKTTYIPRIWHAH</sequence>
<accession>A0A3P7CAH3</accession>
<evidence type="ECO:0000313" key="2">
    <source>
        <dbReference type="EMBL" id="VDL95142.1"/>
    </source>
</evidence>
<gene>
    <name evidence="2" type="ORF">SSLN_LOCUS8757</name>
</gene>
<organism evidence="2 3">
    <name type="scientific">Schistocephalus solidus</name>
    <name type="common">Tapeworm</name>
    <dbReference type="NCBI Taxonomy" id="70667"/>
    <lineage>
        <taxon>Eukaryota</taxon>
        <taxon>Metazoa</taxon>
        <taxon>Spiralia</taxon>
        <taxon>Lophotrochozoa</taxon>
        <taxon>Platyhelminthes</taxon>
        <taxon>Cestoda</taxon>
        <taxon>Eucestoda</taxon>
        <taxon>Diphyllobothriidea</taxon>
        <taxon>Diphyllobothriidae</taxon>
        <taxon>Schistocephalus</taxon>
    </lineage>
</organism>
<reference evidence="2 3" key="1">
    <citation type="submission" date="2018-11" db="EMBL/GenBank/DDBJ databases">
        <authorList>
            <consortium name="Pathogen Informatics"/>
        </authorList>
    </citation>
    <scope>NUCLEOTIDE SEQUENCE [LARGE SCALE GENOMIC DNA]</scope>
    <source>
        <strain evidence="2 3">NST_G2</strain>
    </source>
</reference>
<protein>
    <submittedName>
        <fullName evidence="2">Uncharacterized protein</fullName>
    </submittedName>
</protein>
<feature type="compositionally biased region" description="Low complexity" evidence="1">
    <location>
        <begin position="57"/>
        <end position="70"/>
    </location>
</feature>
<dbReference type="EMBL" id="UYSU01034835">
    <property type="protein sequence ID" value="VDL95142.1"/>
    <property type="molecule type" value="Genomic_DNA"/>
</dbReference>
<dbReference type="AlphaFoldDB" id="A0A3P7CAH3"/>
<evidence type="ECO:0000256" key="1">
    <source>
        <dbReference type="SAM" id="MobiDB-lite"/>
    </source>
</evidence>
<dbReference type="InterPro" id="IPR043502">
    <property type="entry name" value="DNA/RNA_pol_sf"/>
</dbReference>
<dbReference type="SUPFAM" id="SSF56672">
    <property type="entry name" value="DNA/RNA polymerases"/>
    <property type="match status" value="1"/>
</dbReference>
<dbReference type="Proteomes" id="UP000275846">
    <property type="component" value="Unassembled WGS sequence"/>
</dbReference>
<keyword evidence="3" id="KW-1185">Reference proteome</keyword>
<dbReference type="STRING" id="70667.A0A3P7CAH3"/>
<name>A0A3P7CAH3_SCHSO</name>
<feature type="compositionally biased region" description="Polar residues" evidence="1">
    <location>
        <begin position="41"/>
        <end position="56"/>
    </location>
</feature>
<feature type="region of interest" description="Disordered" evidence="1">
    <location>
        <begin position="36"/>
        <end position="73"/>
    </location>
</feature>
<proteinExistence type="predicted"/>